<dbReference type="PRINTS" id="PR01911">
    <property type="entry name" value="PFDSPHPHTASE"/>
</dbReference>
<dbReference type="STRING" id="2903.R1ELA8"/>
<dbReference type="SUPFAM" id="SSF52799">
    <property type="entry name" value="(Phosphotyrosine protein) phosphatases II"/>
    <property type="match status" value="1"/>
</dbReference>
<dbReference type="GeneID" id="17272972"/>
<dbReference type="PaxDb" id="2903-EOD27425"/>
<evidence type="ECO:0008006" key="6">
    <source>
        <dbReference type="Google" id="ProtNLM"/>
    </source>
</evidence>
<dbReference type="Proteomes" id="UP000013827">
    <property type="component" value="Unassembled WGS sequence"/>
</dbReference>
<keyword evidence="5" id="KW-1185">Reference proteome</keyword>
<dbReference type="eggNOG" id="KOG1572">
    <property type="taxonomic scope" value="Eukaryota"/>
</dbReference>
<accession>A0A0D3JV90</accession>
<evidence type="ECO:0000313" key="5">
    <source>
        <dbReference type="Proteomes" id="UP000013827"/>
    </source>
</evidence>
<dbReference type="GO" id="GO:0016791">
    <property type="term" value="F:phosphatase activity"/>
    <property type="evidence" value="ECO:0007669"/>
    <property type="project" value="InterPro"/>
</dbReference>
<name>A0A0D3JV90_EMIH1</name>
<dbReference type="InterPro" id="IPR020428">
    <property type="entry name" value="PFA-DSPs"/>
</dbReference>
<dbReference type="HOGENOM" id="CLU_047845_5_3_1"/>
<evidence type="ECO:0000256" key="2">
    <source>
        <dbReference type="ARBA" id="ARBA00022490"/>
    </source>
</evidence>
<dbReference type="EnsemblProtists" id="EOD27425">
    <property type="protein sequence ID" value="EOD27425"/>
    <property type="gene ID" value="EMIHUDRAFT_78296"/>
</dbReference>
<dbReference type="InterPro" id="IPR004861">
    <property type="entry name" value="Siw14-like"/>
</dbReference>
<dbReference type="FunFam" id="3.90.190.10:FF:000035">
    <property type="entry name" value="Tyrosine phosphatase, putative"/>
    <property type="match status" value="1"/>
</dbReference>
<dbReference type="GO" id="GO:0005737">
    <property type="term" value="C:cytoplasm"/>
    <property type="evidence" value="ECO:0007669"/>
    <property type="project" value="UniProtKB-SubCell"/>
</dbReference>
<dbReference type="AlphaFoldDB" id="A0A0D3JV90"/>
<evidence type="ECO:0000256" key="1">
    <source>
        <dbReference type="ARBA" id="ARBA00004496"/>
    </source>
</evidence>
<reference evidence="4" key="2">
    <citation type="submission" date="2024-10" db="UniProtKB">
        <authorList>
            <consortium name="EnsemblProtists"/>
        </authorList>
    </citation>
    <scope>IDENTIFICATION</scope>
</reference>
<evidence type="ECO:0000256" key="3">
    <source>
        <dbReference type="ARBA" id="ARBA00022801"/>
    </source>
</evidence>
<dbReference type="Gene3D" id="3.90.190.10">
    <property type="entry name" value="Protein tyrosine phosphatase superfamily"/>
    <property type="match status" value="1"/>
</dbReference>
<comment type="subcellular location">
    <subcellularLocation>
        <location evidence="1">Cytoplasm</location>
    </subcellularLocation>
</comment>
<dbReference type="KEGG" id="ehx:EMIHUDRAFT_78296"/>
<dbReference type="PANTHER" id="PTHR31126:SF18">
    <property type="entry name" value="PROTEIN-TYROSINE-PHOSPHATASE"/>
    <property type="match status" value="1"/>
</dbReference>
<dbReference type="Pfam" id="PF03162">
    <property type="entry name" value="Y_phosphatase2"/>
    <property type="match status" value="1"/>
</dbReference>
<reference evidence="5" key="1">
    <citation type="journal article" date="2013" name="Nature">
        <title>Pan genome of the phytoplankton Emiliania underpins its global distribution.</title>
        <authorList>
            <person name="Read B.A."/>
            <person name="Kegel J."/>
            <person name="Klute M.J."/>
            <person name="Kuo A."/>
            <person name="Lefebvre S.C."/>
            <person name="Maumus F."/>
            <person name="Mayer C."/>
            <person name="Miller J."/>
            <person name="Monier A."/>
            <person name="Salamov A."/>
            <person name="Young J."/>
            <person name="Aguilar M."/>
            <person name="Claverie J.M."/>
            <person name="Frickenhaus S."/>
            <person name="Gonzalez K."/>
            <person name="Herman E.K."/>
            <person name="Lin Y.C."/>
            <person name="Napier J."/>
            <person name="Ogata H."/>
            <person name="Sarno A.F."/>
            <person name="Shmutz J."/>
            <person name="Schroeder D."/>
            <person name="de Vargas C."/>
            <person name="Verret F."/>
            <person name="von Dassow P."/>
            <person name="Valentin K."/>
            <person name="Van de Peer Y."/>
            <person name="Wheeler G."/>
            <person name="Dacks J.B."/>
            <person name="Delwiche C.F."/>
            <person name="Dyhrman S.T."/>
            <person name="Glockner G."/>
            <person name="John U."/>
            <person name="Richards T."/>
            <person name="Worden A.Z."/>
            <person name="Zhang X."/>
            <person name="Grigoriev I.V."/>
            <person name="Allen A.E."/>
            <person name="Bidle K."/>
            <person name="Borodovsky M."/>
            <person name="Bowler C."/>
            <person name="Brownlee C."/>
            <person name="Cock J.M."/>
            <person name="Elias M."/>
            <person name="Gladyshev V.N."/>
            <person name="Groth M."/>
            <person name="Guda C."/>
            <person name="Hadaegh A."/>
            <person name="Iglesias-Rodriguez M.D."/>
            <person name="Jenkins J."/>
            <person name="Jones B.M."/>
            <person name="Lawson T."/>
            <person name="Leese F."/>
            <person name="Lindquist E."/>
            <person name="Lobanov A."/>
            <person name="Lomsadze A."/>
            <person name="Malik S.B."/>
            <person name="Marsh M.E."/>
            <person name="Mackinder L."/>
            <person name="Mock T."/>
            <person name="Mueller-Roeber B."/>
            <person name="Pagarete A."/>
            <person name="Parker M."/>
            <person name="Probert I."/>
            <person name="Quesneville H."/>
            <person name="Raines C."/>
            <person name="Rensing S.A."/>
            <person name="Riano-Pachon D.M."/>
            <person name="Richier S."/>
            <person name="Rokitta S."/>
            <person name="Shiraiwa Y."/>
            <person name="Soanes D.M."/>
            <person name="van der Giezen M."/>
            <person name="Wahlund T.M."/>
            <person name="Williams B."/>
            <person name="Wilson W."/>
            <person name="Wolfe G."/>
            <person name="Wurch L.L."/>
        </authorList>
    </citation>
    <scope>NUCLEOTIDE SEQUENCE</scope>
</reference>
<sequence length="157" mass="17066">MHKPSASLADALLCPPPKFGQVEPSVFRAAFPRSESLAHLRLLGLRTTLNLSRELPAQDVLAWFEAQGVRVAHLGIAVWTHPSVAPISAELVNAALSAVLDREQHPLLLLSASGTHEVGTIVGCLRRLQQWSLSGAIDEYRSFAAPTPRLSCEQFIE</sequence>
<keyword evidence="3" id="KW-0378">Hydrolase</keyword>
<proteinExistence type="predicted"/>
<evidence type="ECO:0000313" key="4">
    <source>
        <dbReference type="EnsemblProtists" id="EOD27425"/>
    </source>
</evidence>
<keyword evidence="2" id="KW-0963">Cytoplasm</keyword>
<dbReference type="InterPro" id="IPR029021">
    <property type="entry name" value="Prot-tyrosine_phosphatase-like"/>
</dbReference>
<dbReference type="PANTHER" id="PTHR31126">
    <property type="entry name" value="TYROSINE-PROTEIN PHOSPHATASE"/>
    <property type="match status" value="1"/>
</dbReference>
<protein>
    <recommendedName>
        <fullName evidence="6">Tyrosine-protein phosphatase domain-containing protein</fullName>
    </recommendedName>
</protein>
<organism evidence="4 5">
    <name type="scientific">Emiliania huxleyi (strain CCMP1516)</name>
    <dbReference type="NCBI Taxonomy" id="280463"/>
    <lineage>
        <taxon>Eukaryota</taxon>
        <taxon>Haptista</taxon>
        <taxon>Haptophyta</taxon>
        <taxon>Prymnesiophyceae</taxon>
        <taxon>Isochrysidales</taxon>
        <taxon>Noelaerhabdaceae</taxon>
        <taxon>Emiliania</taxon>
    </lineage>
</organism>
<dbReference type="RefSeq" id="XP_005779854.1">
    <property type="nucleotide sequence ID" value="XM_005779797.1"/>
</dbReference>